<gene>
    <name evidence="3" type="ORF">FHG12_04960</name>
</gene>
<keyword evidence="4" id="KW-1185">Reference proteome</keyword>
<evidence type="ECO:0008006" key="5">
    <source>
        <dbReference type="Google" id="ProtNLM"/>
    </source>
</evidence>
<feature type="chain" id="PRO_5022903548" description="Lipoprotein" evidence="2">
    <location>
        <begin position="23"/>
        <end position="228"/>
    </location>
</feature>
<dbReference type="AlphaFoldDB" id="A0A5B7ZYB3"/>
<evidence type="ECO:0000256" key="2">
    <source>
        <dbReference type="SAM" id="SignalP"/>
    </source>
</evidence>
<feature type="compositionally biased region" description="Low complexity" evidence="1">
    <location>
        <begin position="139"/>
        <end position="174"/>
    </location>
</feature>
<evidence type="ECO:0000313" key="3">
    <source>
        <dbReference type="EMBL" id="QDA59496.1"/>
    </source>
</evidence>
<dbReference type="EMBL" id="CP040896">
    <property type="protein sequence ID" value="QDA59496.1"/>
    <property type="molecule type" value="Genomic_DNA"/>
</dbReference>
<dbReference type="RefSeq" id="WP_139514677.1">
    <property type="nucleotide sequence ID" value="NZ_CP040896.1"/>
</dbReference>
<feature type="signal peptide" evidence="2">
    <location>
        <begin position="1"/>
        <end position="22"/>
    </location>
</feature>
<reference evidence="3 4" key="1">
    <citation type="submission" date="2019-06" db="EMBL/GenBank/DDBJ databases">
        <authorList>
            <person name="Srinivasan S."/>
        </authorList>
    </citation>
    <scope>NUCLEOTIDE SEQUENCE [LARGE SCALE GENOMIC DNA]</scope>
    <source>
        <strain evidence="3 4">17J68-5</strain>
    </source>
</reference>
<keyword evidence="2" id="KW-0732">Signal</keyword>
<feature type="compositionally biased region" description="Basic and acidic residues" evidence="1">
    <location>
        <begin position="176"/>
        <end position="228"/>
    </location>
</feature>
<name>A0A5B7ZYB3_9BACT</name>
<feature type="region of interest" description="Disordered" evidence="1">
    <location>
        <begin position="134"/>
        <end position="228"/>
    </location>
</feature>
<evidence type="ECO:0000256" key="1">
    <source>
        <dbReference type="SAM" id="MobiDB-lite"/>
    </source>
</evidence>
<proteinExistence type="predicted"/>
<accession>A0A5B7ZYB3</accession>
<dbReference type="Proteomes" id="UP000305398">
    <property type="component" value="Chromosome"/>
</dbReference>
<dbReference type="PROSITE" id="PS51257">
    <property type="entry name" value="PROKAR_LIPOPROTEIN"/>
    <property type="match status" value="1"/>
</dbReference>
<organism evidence="3 4">
    <name type="scientific">Hymenobacter jejuensis</name>
    <dbReference type="NCBI Taxonomy" id="2502781"/>
    <lineage>
        <taxon>Bacteria</taxon>
        <taxon>Pseudomonadati</taxon>
        <taxon>Bacteroidota</taxon>
        <taxon>Cytophagia</taxon>
        <taxon>Cytophagales</taxon>
        <taxon>Hymenobacteraceae</taxon>
        <taxon>Hymenobacter</taxon>
    </lineage>
</organism>
<dbReference type="OrthoDB" id="883400at2"/>
<dbReference type="KEGG" id="hyj:FHG12_04960"/>
<sequence length="228" mass="24229">MKKTLLLLTSAAALTMASCSQDKPADTATTTTTTTTTTTSDAAYRDRADRIAQKMATDMKITDTAVVSRVRTAYYNRARRLSELRSQYTSDTTGMAAAMRDANTETDSEFKTIFTDPAQYQAYETNRATYDDANYADNSSSSDAMSSSDSSGTTMSADASSGSASDAGSTTSMSVDKAKLKGDNGSKMKVKSDGDVKVKDSEGNKGKMDADDGTVKSKPVDAPKTKIK</sequence>
<evidence type="ECO:0000313" key="4">
    <source>
        <dbReference type="Proteomes" id="UP000305398"/>
    </source>
</evidence>
<protein>
    <recommendedName>
        <fullName evidence="5">Lipoprotein</fullName>
    </recommendedName>
</protein>